<dbReference type="PANTHER" id="PTHR37419">
    <property type="entry name" value="SERINE/THREONINE-PROTEIN KINASE TOXIN HIPA"/>
    <property type="match status" value="1"/>
</dbReference>
<dbReference type="Proteomes" id="UP000241736">
    <property type="component" value="Unassembled WGS sequence"/>
</dbReference>
<evidence type="ECO:0000259" key="4">
    <source>
        <dbReference type="Pfam" id="PF07804"/>
    </source>
</evidence>
<dbReference type="OrthoDB" id="9805913at2"/>
<dbReference type="Pfam" id="PF07804">
    <property type="entry name" value="HipA_C"/>
    <property type="match status" value="1"/>
</dbReference>
<reference evidence="6 7" key="1">
    <citation type="submission" date="2018-03" db="EMBL/GenBank/DDBJ databases">
        <title>Arenimonas caeni sp. nov., isolated from activated sludge.</title>
        <authorList>
            <person name="Liu H."/>
        </authorList>
    </citation>
    <scope>NUCLEOTIDE SEQUENCE [LARGE SCALE GENOMIC DNA]</scope>
    <source>
        <strain evidence="7">z29</strain>
    </source>
</reference>
<sequence>MRLYLWAPLGGQWQVAARLDWTRDVGSFRYAPTWLETAGAYPLDPLNLPLEDSERVIEENKGISGVLSDAGPDRWGRRLIERLAQRPPRDEAEWVLATAGSGSGALRASLSRDALAPVRTPYAQVTLEQLEEASRTLAEGGFPPPPLYEILCVQSGALGGARPKAAMSIDGREVIAKFQQPQHDTVDVPKVEAACLALARRSGIDAINATLVTVHGRSVLLVDRFDRQDREPVHYLSARSLLNVYRATEQDAVAPAGRATYAALAAAARRIDVEGAGPELFRRLAFNYAIGNTDDHLQNHGFLFDGAWRLAPAFDLVAQGGDSLAIGAGRQGRARTRENVLSGAGDFGLKPQEAEELLEQAIEAARGLGPELDRHAMPAGERVQVLRNLCAEAKLDVTPT</sequence>
<feature type="domain" description="HipA N-terminal subdomain 1" evidence="5">
    <location>
        <begin position="16"/>
        <end position="107"/>
    </location>
</feature>
<dbReference type="Pfam" id="PF13657">
    <property type="entry name" value="Couple_hipA"/>
    <property type="match status" value="1"/>
</dbReference>
<proteinExistence type="inferred from homology"/>
<comment type="similarity">
    <text evidence="1">Belongs to the HipA Ser/Thr kinase family.</text>
</comment>
<dbReference type="RefSeq" id="WP_106990324.1">
    <property type="nucleotide sequence ID" value="NZ_KZ679088.1"/>
</dbReference>
<keyword evidence="7" id="KW-1185">Reference proteome</keyword>
<keyword evidence="3" id="KW-0418">Kinase</keyword>
<name>A0A2P6M987_9GAMM</name>
<dbReference type="InterPro" id="IPR017508">
    <property type="entry name" value="HipA_N1"/>
</dbReference>
<dbReference type="GO" id="GO:0004674">
    <property type="term" value="F:protein serine/threonine kinase activity"/>
    <property type="evidence" value="ECO:0007669"/>
    <property type="project" value="TreeGrafter"/>
</dbReference>
<evidence type="ECO:0000256" key="2">
    <source>
        <dbReference type="ARBA" id="ARBA00022679"/>
    </source>
</evidence>
<evidence type="ECO:0000256" key="3">
    <source>
        <dbReference type="ARBA" id="ARBA00022777"/>
    </source>
</evidence>
<dbReference type="EMBL" id="PVLF01000007">
    <property type="protein sequence ID" value="PRH82552.1"/>
    <property type="molecule type" value="Genomic_DNA"/>
</dbReference>
<dbReference type="Gene3D" id="1.10.1070.20">
    <property type="match status" value="1"/>
</dbReference>
<evidence type="ECO:0000313" key="6">
    <source>
        <dbReference type="EMBL" id="PRH82552.1"/>
    </source>
</evidence>
<organism evidence="6 7">
    <name type="scientific">Arenimonas caeni</name>
    <dbReference type="NCBI Taxonomy" id="2058085"/>
    <lineage>
        <taxon>Bacteria</taxon>
        <taxon>Pseudomonadati</taxon>
        <taxon>Pseudomonadota</taxon>
        <taxon>Gammaproteobacteria</taxon>
        <taxon>Lysobacterales</taxon>
        <taxon>Lysobacteraceae</taxon>
        <taxon>Arenimonas</taxon>
    </lineage>
</organism>
<feature type="domain" description="HipA-like C-terminal" evidence="4">
    <location>
        <begin position="157"/>
        <end position="365"/>
    </location>
</feature>
<evidence type="ECO:0008006" key="8">
    <source>
        <dbReference type="Google" id="ProtNLM"/>
    </source>
</evidence>
<dbReference type="GO" id="GO:0005829">
    <property type="term" value="C:cytosol"/>
    <property type="evidence" value="ECO:0007669"/>
    <property type="project" value="TreeGrafter"/>
</dbReference>
<protein>
    <recommendedName>
        <fullName evidence="8">Type II toxin-antitoxin system HipA family toxin</fullName>
    </recommendedName>
</protein>
<dbReference type="InterPro" id="IPR012893">
    <property type="entry name" value="HipA-like_C"/>
</dbReference>
<evidence type="ECO:0000259" key="5">
    <source>
        <dbReference type="Pfam" id="PF13657"/>
    </source>
</evidence>
<dbReference type="PANTHER" id="PTHR37419:SF8">
    <property type="entry name" value="TOXIN YJJJ"/>
    <property type="match status" value="1"/>
</dbReference>
<evidence type="ECO:0000313" key="7">
    <source>
        <dbReference type="Proteomes" id="UP000241736"/>
    </source>
</evidence>
<keyword evidence="2" id="KW-0808">Transferase</keyword>
<dbReference type="AlphaFoldDB" id="A0A2P6M987"/>
<accession>A0A2P6M987</accession>
<comment type="caution">
    <text evidence="6">The sequence shown here is derived from an EMBL/GenBank/DDBJ whole genome shotgun (WGS) entry which is preliminary data.</text>
</comment>
<gene>
    <name evidence="6" type="ORF">C6N40_07125</name>
</gene>
<evidence type="ECO:0000256" key="1">
    <source>
        <dbReference type="ARBA" id="ARBA00010164"/>
    </source>
</evidence>
<dbReference type="InterPro" id="IPR052028">
    <property type="entry name" value="HipA_Ser/Thr_kinase"/>
</dbReference>